<evidence type="ECO:0008006" key="3">
    <source>
        <dbReference type="Google" id="ProtNLM"/>
    </source>
</evidence>
<evidence type="ECO:0000313" key="2">
    <source>
        <dbReference type="Proteomes" id="UP000013063"/>
    </source>
</evidence>
<protein>
    <recommendedName>
        <fullName evidence="3">HTH crp-type domain-containing protein</fullName>
    </recommendedName>
</protein>
<gene>
    <name evidence="1" type="ORF">OR37_00510</name>
</gene>
<dbReference type="Proteomes" id="UP000013063">
    <property type="component" value="Unassembled WGS sequence"/>
</dbReference>
<comment type="caution">
    <text evidence="1">The sequence shown here is derived from an EMBL/GenBank/DDBJ whole genome shotgun (WGS) entry which is preliminary data.</text>
</comment>
<accession>R0ESP9</accession>
<proteinExistence type="predicted"/>
<dbReference type="InterPro" id="IPR036390">
    <property type="entry name" value="WH_DNA-bd_sf"/>
</dbReference>
<keyword evidence="2" id="KW-1185">Reference proteome</keyword>
<dbReference type="EMBL" id="APMP01000001">
    <property type="protein sequence ID" value="ENZ84002.1"/>
    <property type="molecule type" value="Genomic_DNA"/>
</dbReference>
<name>R0ESP9_CAUVI</name>
<dbReference type="PATRIC" id="fig|1292034.3.peg.508"/>
<reference evidence="1 2" key="1">
    <citation type="journal article" date="2013" name="Genome Announc.">
        <title>Draft Genome Sequence for Caulobacter sp. Strain OR37, a Bacterium Tolerant to Heavy Metals.</title>
        <authorList>
            <person name="Utturkar S.M."/>
            <person name="Bollmann A."/>
            <person name="Brzoska R.M."/>
            <person name="Klingeman D.M."/>
            <person name="Epstein S.E."/>
            <person name="Palumbo A.V."/>
            <person name="Brown S.D."/>
        </authorList>
    </citation>
    <scope>NUCLEOTIDE SEQUENCE [LARGE SCALE GENOMIC DNA]</scope>
    <source>
        <strain evidence="1 2">OR37</strain>
    </source>
</reference>
<evidence type="ECO:0000313" key="1">
    <source>
        <dbReference type="EMBL" id="ENZ84002.1"/>
    </source>
</evidence>
<dbReference type="Gene3D" id="1.10.10.10">
    <property type="entry name" value="Winged helix-like DNA-binding domain superfamily/Winged helix DNA-binding domain"/>
    <property type="match status" value="1"/>
</dbReference>
<organism evidence="1 2">
    <name type="scientific">Caulobacter vibrioides OR37</name>
    <dbReference type="NCBI Taxonomy" id="1292034"/>
    <lineage>
        <taxon>Bacteria</taxon>
        <taxon>Pseudomonadati</taxon>
        <taxon>Pseudomonadota</taxon>
        <taxon>Alphaproteobacteria</taxon>
        <taxon>Caulobacterales</taxon>
        <taxon>Caulobacteraceae</taxon>
        <taxon>Caulobacter</taxon>
    </lineage>
</organism>
<dbReference type="InterPro" id="IPR036388">
    <property type="entry name" value="WH-like_DNA-bd_sf"/>
</dbReference>
<sequence length="74" mass="8334">MRGSQATFAPEDFCARLNASTIADMTGIPRETVRRKLIKLGAEGFLINEGLGVYVMDRYWSDLDIVEALAWILR</sequence>
<dbReference type="AlphaFoldDB" id="R0ESP9"/>
<dbReference type="SUPFAM" id="SSF46785">
    <property type="entry name" value="Winged helix' DNA-binding domain"/>
    <property type="match status" value="1"/>
</dbReference>